<proteinExistence type="predicted"/>
<gene>
    <name evidence="1" type="ORF">IPP15_13425</name>
</gene>
<organism evidence="1 2">
    <name type="scientific">Candidatus Opimibacter skivensis</name>
    <dbReference type="NCBI Taxonomy" id="2982028"/>
    <lineage>
        <taxon>Bacteria</taxon>
        <taxon>Pseudomonadati</taxon>
        <taxon>Bacteroidota</taxon>
        <taxon>Saprospiria</taxon>
        <taxon>Saprospirales</taxon>
        <taxon>Saprospiraceae</taxon>
        <taxon>Candidatus Opimibacter</taxon>
    </lineage>
</organism>
<evidence type="ECO:0000313" key="1">
    <source>
        <dbReference type="EMBL" id="MBK9983367.1"/>
    </source>
</evidence>
<dbReference type="EMBL" id="JADKGY010000019">
    <property type="protein sequence ID" value="MBK9983367.1"/>
    <property type="molecule type" value="Genomic_DNA"/>
</dbReference>
<dbReference type="Proteomes" id="UP000808337">
    <property type="component" value="Unassembled WGS sequence"/>
</dbReference>
<comment type="caution">
    <text evidence="1">The sequence shown here is derived from an EMBL/GenBank/DDBJ whole genome shotgun (WGS) entry which is preliminary data.</text>
</comment>
<reference evidence="1 2" key="1">
    <citation type="submission" date="2020-10" db="EMBL/GenBank/DDBJ databases">
        <title>Connecting structure to function with the recovery of over 1000 high-quality activated sludge metagenome-assembled genomes encoding full-length rRNA genes using long-read sequencing.</title>
        <authorList>
            <person name="Singleton C.M."/>
            <person name="Petriglieri F."/>
            <person name="Kristensen J.M."/>
            <person name="Kirkegaard R.H."/>
            <person name="Michaelsen T.Y."/>
            <person name="Andersen M.H."/>
            <person name="Karst S.M."/>
            <person name="Dueholm M.S."/>
            <person name="Nielsen P.H."/>
            <person name="Albertsen M."/>
        </authorList>
    </citation>
    <scope>NUCLEOTIDE SEQUENCE [LARGE SCALE GENOMIC DNA]</scope>
    <source>
        <strain evidence="1">Ribe_18-Q3-R11-54_MAXAC.273</strain>
    </source>
</reference>
<name>A0A9D7XU56_9BACT</name>
<evidence type="ECO:0000313" key="2">
    <source>
        <dbReference type="Proteomes" id="UP000808337"/>
    </source>
</evidence>
<accession>A0A9D7XU56</accession>
<dbReference type="AlphaFoldDB" id="A0A9D7XU56"/>
<protein>
    <submittedName>
        <fullName evidence="1">Uncharacterized protein</fullName>
    </submittedName>
</protein>
<sequence>MADSVWPYNAGALFVKTDLDGNPLIIRGLTDTVNRYETWFQSLSIDSEGNLVTHGYNYAQDTNALFFIKYDTAPNSFGFSRSPDSIQKYPTMVS</sequence>